<dbReference type="EMBL" id="CAJVQB010003496">
    <property type="protein sequence ID" value="CAG8609876.1"/>
    <property type="molecule type" value="Genomic_DNA"/>
</dbReference>
<gene>
    <name evidence="1" type="ORF">GMARGA_LOCUS7303</name>
</gene>
<keyword evidence="2" id="KW-1185">Reference proteome</keyword>
<evidence type="ECO:0000313" key="1">
    <source>
        <dbReference type="EMBL" id="CAG8609876.1"/>
    </source>
</evidence>
<sequence length="127" mass="15101">PKDGSDELDLLYWENWKREEYRVPSIHLEEQKMETGILNSSYGIIWDTAETIVSRSFDDETIPRIYKFKRLIRCIEHNANEEDLIAKMGVLSEINNPRFHGKIFIYKNARALNYPEIFTSNLYKVKE</sequence>
<feature type="non-terminal residue" evidence="1">
    <location>
        <position position="1"/>
    </location>
</feature>
<dbReference type="Proteomes" id="UP000789901">
    <property type="component" value="Unassembled WGS sequence"/>
</dbReference>
<reference evidence="1 2" key="1">
    <citation type="submission" date="2021-06" db="EMBL/GenBank/DDBJ databases">
        <authorList>
            <person name="Kallberg Y."/>
            <person name="Tangrot J."/>
            <person name="Rosling A."/>
        </authorList>
    </citation>
    <scope>NUCLEOTIDE SEQUENCE [LARGE SCALE GENOMIC DNA]</scope>
    <source>
        <strain evidence="1 2">120-4 pot B 10/14</strain>
    </source>
</reference>
<proteinExistence type="predicted"/>
<protein>
    <submittedName>
        <fullName evidence="1">45811_t:CDS:1</fullName>
    </submittedName>
</protein>
<comment type="caution">
    <text evidence="1">The sequence shown here is derived from an EMBL/GenBank/DDBJ whole genome shotgun (WGS) entry which is preliminary data.</text>
</comment>
<evidence type="ECO:0000313" key="2">
    <source>
        <dbReference type="Proteomes" id="UP000789901"/>
    </source>
</evidence>
<organism evidence="1 2">
    <name type="scientific">Gigaspora margarita</name>
    <dbReference type="NCBI Taxonomy" id="4874"/>
    <lineage>
        <taxon>Eukaryota</taxon>
        <taxon>Fungi</taxon>
        <taxon>Fungi incertae sedis</taxon>
        <taxon>Mucoromycota</taxon>
        <taxon>Glomeromycotina</taxon>
        <taxon>Glomeromycetes</taxon>
        <taxon>Diversisporales</taxon>
        <taxon>Gigasporaceae</taxon>
        <taxon>Gigaspora</taxon>
    </lineage>
</organism>
<accession>A0ABN7ULK6</accession>
<name>A0ABN7ULK6_GIGMA</name>